<dbReference type="Proteomes" id="UP001058074">
    <property type="component" value="Unassembled WGS sequence"/>
</dbReference>
<proteinExistence type="predicted"/>
<accession>A0ACB5RDT3</accession>
<comment type="caution">
    <text evidence="1">The sequence shown here is derived from an EMBL/GenBank/DDBJ whole genome shotgun (WGS) entry which is preliminary data.</text>
</comment>
<evidence type="ECO:0000313" key="1">
    <source>
        <dbReference type="EMBL" id="GKX67332.1"/>
    </source>
</evidence>
<gene>
    <name evidence="1" type="ORF">rsdtw13_25900</name>
</gene>
<reference evidence="1" key="1">
    <citation type="journal article" date="2025" name="Int. J. Syst. Evol. Microbiol.">
        <title>Inconstantimicrobium mannanitabidum sp. nov., a novel member of the family Clostridiaceae isolated from anoxic soil under the treatment of reductive soil disinfestation.</title>
        <authorList>
            <person name="Ueki A."/>
            <person name="Tonouchi A."/>
            <person name="Honma S."/>
            <person name="Kaku N."/>
            <person name="Ueki K."/>
        </authorList>
    </citation>
    <scope>NUCLEOTIDE SEQUENCE</scope>
    <source>
        <strain evidence="1">TW13</strain>
    </source>
</reference>
<evidence type="ECO:0000313" key="2">
    <source>
        <dbReference type="Proteomes" id="UP001058074"/>
    </source>
</evidence>
<protein>
    <submittedName>
        <fullName evidence="1">Uncharacterized protein</fullName>
    </submittedName>
</protein>
<organism evidence="1 2">
    <name type="scientific">Inconstantimicrobium mannanitabidum</name>
    <dbReference type="NCBI Taxonomy" id="1604901"/>
    <lineage>
        <taxon>Bacteria</taxon>
        <taxon>Bacillati</taxon>
        <taxon>Bacillota</taxon>
        <taxon>Clostridia</taxon>
        <taxon>Eubacteriales</taxon>
        <taxon>Clostridiaceae</taxon>
        <taxon>Inconstantimicrobium</taxon>
    </lineage>
</organism>
<dbReference type="EMBL" id="BROD01000001">
    <property type="protein sequence ID" value="GKX67332.1"/>
    <property type="molecule type" value="Genomic_DNA"/>
</dbReference>
<name>A0ACB5RDT3_9CLOT</name>
<keyword evidence="2" id="KW-1185">Reference proteome</keyword>
<sequence>MRKSKVIRTVLGIIILGAIVFARAYFRVTNSGKPVSIQMNGVEVKVNDTKVQELVDKGYTLGNGSLYELKDTVEAKSYTSEVGCFIKEHQKYADFAVANHSGSSEDIKTCKIISMEFFYGGEFIMGKTISTYEDAIINGFNPKGMTKDQIKAKLTQKITEEDSKKIRVEDGDYYCQYNFSTKGKLYSVEVGIPGSKIKTS</sequence>